<dbReference type="OrthoDB" id="3001771at2759"/>
<proteinExistence type="predicted"/>
<comment type="caution">
    <text evidence="2">The sequence shown here is derived from an EMBL/GenBank/DDBJ whole genome shotgun (WGS) entry which is preliminary data.</text>
</comment>
<evidence type="ECO:0000313" key="3">
    <source>
        <dbReference type="Proteomes" id="UP000467700"/>
    </source>
</evidence>
<keyword evidence="3" id="KW-1185">Reference proteome</keyword>
<organism evidence="2 3">
    <name type="scientific">Cyclocybe aegerita</name>
    <name type="common">Black poplar mushroom</name>
    <name type="synonym">Agrocybe aegerita</name>
    <dbReference type="NCBI Taxonomy" id="1973307"/>
    <lineage>
        <taxon>Eukaryota</taxon>
        <taxon>Fungi</taxon>
        <taxon>Dikarya</taxon>
        <taxon>Basidiomycota</taxon>
        <taxon>Agaricomycotina</taxon>
        <taxon>Agaricomycetes</taxon>
        <taxon>Agaricomycetidae</taxon>
        <taxon>Agaricales</taxon>
        <taxon>Agaricineae</taxon>
        <taxon>Bolbitiaceae</taxon>
        <taxon>Cyclocybe</taxon>
    </lineage>
</organism>
<dbReference type="Proteomes" id="UP000467700">
    <property type="component" value="Unassembled WGS sequence"/>
</dbReference>
<feature type="region of interest" description="Disordered" evidence="1">
    <location>
        <begin position="481"/>
        <end position="505"/>
    </location>
</feature>
<reference evidence="2 3" key="1">
    <citation type="submission" date="2020-01" db="EMBL/GenBank/DDBJ databases">
        <authorList>
            <person name="Gupta K D."/>
        </authorList>
    </citation>
    <scope>NUCLEOTIDE SEQUENCE [LARGE SCALE GENOMIC DNA]</scope>
</reference>
<protein>
    <recommendedName>
        <fullName evidence="4">F-box domain-containing protein</fullName>
    </recommendedName>
</protein>
<gene>
    <name evidence="2" type="ORF">AAE3_LOCUS8293</name>
</gene>
<dbReference type="EMBL" id="CACVBS010000052">
    <property type="protein sequence ID" value="CAA7266128.1"/>
    <property type="molecule type" value="Genomic_DNA"/>
</dbReference>
<name>A0A8S0W7Q6_CYCAE</name>
<dbReference type="AlphaFoldDB" id="A0A8S0W7Q6"/>
<evidence type="ECO:0000313" key="2">
    <source>
        <dbReference type="EMBL" id="CAA7266128.1"/>
    </source>
</evidence>
<feature type="compositionally biased region" description="Acidic residues" evidence="1">
    <location>
        <begin position="483"/>
        <end position="505"/>
    </location>
</feature>
<evidence type="ECO:0000256" key="1">
    <source>
        <dbReference type="SAM" id="MobiDB-lite"/>
    </source>
</evidence>
<evidence type="ECO:0008006" key="4">
    <source>
        <dbReference type="Google" id="ProtNLM"/>
    </source>
</evidence>
<sequence length="505" mass="58106">MNSARTEINDLPNDVLSSIFDLIYERSRISVERCVTVAEDDGEREGKQRRVFLLSFHSKTKAVSQVFGDWPNADLKNPTLFPMSVAAVCQPWRDLLRSTSKYWTRIAIDKDLNGLPVLVFNSAEWSLGSGDVAEEKQCVETLTTALLPHLKRCKRVEYALKHATSLPHFADIVSQSPTNLAAIRLEARWQDGRDVHGITLGLALDSAPLNTLHEISITVPMFMSLRGYSFLKVISEARDLELSFTGHSFRYPTEAFSIDDFFEALHFLRTIHHLKFTDVSFHLVDNESWSKSYRRRGDYRNLSVETLSLERIQAPFTAAFFTYLDSDVTSAIFTMCEPPDWIFNREILIHKLHLVNLPAWTDPAVFLYMWTGVELHVQNCSSFNNNTLHWLAQKNDPGAVNLRTLSLEDCSNIMYSGLSHWIEQRIKAYEAQPNDSGGWKRPPVFCQRLRRFDLVGDVVRLSDWEKGWLRENVGEVNIQYYSDESEDLEESEDSEDSEEWDDFEE</sequence>
<accession>A0A8S0W7Q6</accession>